<proteinExistence type="predicted"/>
<dbReference type="PANTHER" id="PTHR35319">
    <property type="match status" value="1"/>
</dbReference>
<evidence type="ECO:0008006" key="2">
    <source>
        <dbReference type="Google" id="ProtNLM"/>
    </source>
</evidence>
<dbReference type="InterPro" id="IPR019616">
    <property type="entry name" value="Ycf54"/>
</dbReference>
<name>A0A8E6D4X3_9PHAE</name>
<sequence length="122" mass="14256">MIIKKSKLSNDEKFVAKYYFVAASNKFLLLSEPLEEILRERVQHYKRIKKPIDFWLLRSPAFLQSEQMKEFKDSLANDCCAIVSTQQSFIVWLKLRLNHVAKGEFFAPTLDIPKPLSFDAKS</sequence>
<reference evidence="1" key="1">
    <citation type="submission" date="2021-03" db="EMBL/GenBank/DDBJ databases">
        <title>The complete chloroplast genome of Ishige okamurae.</title>
        <authorList>
            <person name="Wang X."/>
        </authorList>
    </citation>
    <scope>NUCLEOTIDE SEQUENCE</scope>
</reference>
<keyword evidence="1" id="KW-0934">Plastid</keyword>
<geneLocation type="chloroplast" evidence="1"/>
<dbReference type="RefSeq" id="YP_010185287.1">
    <property type="nucleotide sequence ID" value="NC_058314.1"/>
</dbReference>
<dbReference type="PANTHER" id="PTHR35319:SF2">
    <property type="entry name" value="YCF54"/>
    <property type="match status" value="1"/>
</dbReference>
<accession>A0A8E6D4X3</accession>
<organism evidence="1">
    <name type="scientific">Ishige okamurae</name>
    <dbReference type="NCBI Taxonomy" id="233772"/>
    <lineage>
        <taxon>Eukaryota</taxon>
        <taxon>Sar</taxon>
        <taxon>Stramenopiles</taxon>
        <taxon>Ochrophyta</taxon>
        <taxon>PX clade</taxon>
        <taxon>Phaeophyceae</taxon>
        <taxon>Ectocarpales</taxon>
        <taxon>Ishigeaceae</taxon>
        <taxon>Ishige</taxon>
    </lineage>
</organism>
<dbReference type="EMBL" id="MW762687">
    <property type="protein sequence ID" value="QVJ99631.1"/>
    <property type="molecule type" value="Genomic_DNA"/>
</dbReference>
<dbReference type="AlphaFoldDB" id="A0A8E6D4X3"/>
<protein>
    <recommendedName>
        <fullName evidence="2">Ycf54</fullName>
    </recommendedName>
</protein>
<gene>
    <name evidence="1" type="primary">ycf54</name>
</gene>
<keyword evidence="1" id="KW-0150">Chloroplast</keyword>
<dbReference type="Pfam" id="PF10674">
    <property type="entry name" value="Ycf54"/>
    <property type="match status" value="1"/>
</dbReference>
<evidence type="ECO:0000313" key="1">
    <source>
        <dbReference type="EMBL" id="QVJ99631.1"/>
    </source>
</evidence>
<dbReference type="GeneID" id="68216475"/>